<dbReference type="PANTHER" id="PTHR13906:SF4">
    <property type="entry name" value="LYSOPHOSPHOLIPID ACYLTRANSFERASE 6"/>
    <property type="match status" value="1"/>
</dbReference>
<feature type="transmembrane region" description="Helical" evidence="8">
    <location>
        <begin position="46"/>
        <end position="69"/>
    </location>
</feature>
<gene>
    <name evidence="9" type="ORF">K437DRAFT_240367</name>
</gene>
<dbReference type="RefSeq" id="XP_013240572.1">
    <property type="nucleotide sequence ID" value="XM_013385118.1"/>
</dbReference>
<evidence type="ECO:0000256" key="8">
    <source>
        <dbReference type="SAM" id="Phobius"/>
    </source>
</evidence>
<keyword evidence="4 8" id="KW-1133">Transmembrane helix</keyword>
<evidence type="ECO:0000313" key="9">
    <source>
        <dbReference type="EMBL" id="KDN37996.1"/>
    </source>
</evidence>
<feature type="region of interest" description="Disordered" evidence="7">
    <location>
        <begin position="202"/>
        <end position="230"/>
    </location>
</feature>
<feature type="transmembrane region" description="Helical" evidence="8">
    <location>
        <begin position="164"/>
        <end position="181"/>
    </location>
</feature>
<evidence type="ECO:0000256" key="6">
    <source>
        <dbReference type="ARBA" id="ARBA00023315"/>
    </source>
</evidence>
<evidence type="ECO:0000256" key="5">
    <source>
        <dbReference type="ARBA" id="ARBA00023136"/>
    </source>
</evidence>
<dbReference type="GO" id="GO:0047184">
    <property type="term" value="F:1-acylglycerophosphocholine O-acyltransferase activity"/>
    <property type="evidence" value="ECO:0007669"/>
    <property type="project" value="TreeGrafter"/>
</dbReference>
<evidence type="ECO:0000256" key="2">
    <source>
        <dbReference type="ARBA" id="ARBA00022679"/>
    </source>
</evidence>
<reference evidence="9 10" key="1">
    <citation type="submission" date="2014-05" db="EMBL/GenBank/DDBJ databases">
        <title>Draft genome sequence of a rare smut relative, Tilletiaria anomala UBC 951.</title>
        <authorList>
            <consortium name="DOE Joint Genome Institute"/>
            <person name="Toome M."/>
            <person name="Kuo A."/>
            <person name="Henrissat B."/>
            <person name="Lipzen A."/>
            <person name="Tritt A."/>
            <person name="Yoshinaga Y."/>
            <person name="Zane M."/>
            <person name="Barry K."/>
            <person name="Grigoriev I.V."/>
            <person name="Spatafora J.W."/>
            <person name="Aimea M.C."/>
        </authorList>
    </citation>
    <scope>NUCLEOTIDE SEQUENCE [LARGE SCALE GENOMIC DNA]</scope>
    <source>
        <strain evidence="9 10">UBC 951</strain>
    </source>
</reference>
<sequence>MVSEWLSQLSSLSGTPVDYLKLFGLFLLSYPLAYPLPYLSPRAKHIANVVLSTFFLVPVMNLYSGYLQLLGTSLLTYVMVKYKVGGKRMPWLVFAGQMGHLTINHLVRHFGSIPLTTIEITAAQMVLVMNLTTFAWDCYDGRQRSVEQCDDAQKKTRIAEMPSILEFLGYAFYFPGVMIGPSTRFADYKKWADGSLFPLSKSEKAKGENGKPVVSVNGNGPGHEPRPPPAGRVSAALTELGVGLVFMAIYSLYSAQWDYFRLITPVAEGGVREWAWWKRIAFANAAGFFARTKYYAVWSLTNGACIMSGLGFYGISPDGKTKWNRCQNINIAKIEFANNWKELLDAWNMNTNVWLRNNVYKRLTRPGRKPGFKTTMATFLTSAFWHGVAPGYYVAFFLAGVQSSIARQLRRHVRPIFFADTRAPNPSFGTLSRYSPSQLVYAGCSIAAVQFTLNFTVAPFLVLDFGKSIAAYHSMCWYGAIMAFGSMVFFRMGGARWLDQQSGRVRRPRGVTSASDITDGDDEVAGSKKTAGEHLVPDLDAVEAVAKEAVAK</sequence>
<dbReference type="EMBL" id="JMSN01000126">
    <property type="protein sequence ID" value="KDN37996.1"/>
    <property type="molecule type" value="Genomic_DNA"/>
</dbReference>
<feature type="transmembrane region" description="Helical" evidence="8">
    <location>
        <begin position="233"/>
        <end position="253"/>
    </location>
</feature>
<keyword evidence="10" id="KW-1185">Reference proteome</keyword>
<dbReference type="InterPro" id="IPR049941">
    <property type="entry name" value="LPLAT_7/PORCN-like"/>
</dbReference>
<dbReference type="GO" id="GO:0003841">
    <property type="term" value="F:1-acylglycerol-3-phosphate O-acyltransferase activity"/>
    <property type="evidence" value="ECO:0007669"/>
    <property type="project" value="TreeGrafter"/>
</dbReference>
<dbReference type="STRING" id="1037660.A0A066V948"/>
<feature type="transmembrane region" description="Helical" evidence="8">
    <location>
        <begin position="439"/>
        <end position="463"/>
    </location>
</feature>
<evidence type="ECO:0000256" key="3">
    <source>
        <dbReference type="ARBA" id="ARBA00022692"/>
    </source>
</evidence>
<feature type="transmembrane region" description="Helical" evidence="8">
    <location>
        <begin position="383"/>
        <end position="401"/>
    </location>
</feature>
<feature type="transmembrane region" description="Helical" evidence="8">
    <location>
        <begin position="294"/>
        <end position="315"/>
    </location>
</feature>
<protein>
    <submittedName>
        <fullName evidence="9">MBOAT-domain-containing protein</fullName>
    </submittedName>
</protein>
<dbReference type="AlphaFoldDB" id="A0A066V948"/>
<organism evidence="9 10">
    <name type="scientific">Tilletiaria anomala (strain ATCC 24038 / CBS 436.72 / UBC 951)</name>
    <dbReference type="NCBI Taxonomy" id="1037660"/>
    <lineage>
        <taxon>Eukaryota</taxon>
        <taxon>Fungi</taxon>
        <taxon>Dikarya</taxon>
        <taxon>Basidiomycota</taxon>
        <taxon>Ustilaginomycotina</taxon>
        <taxon>Exobasidiomycetes</taxon>
        <taxon>Georgefischeriales</taxon>
        <taxon>Tilletiariaceae</taxon>
        <taxon>Tilletiaria</taxon>
    </lineage>
</organism>
<comment type="caution">
    <text evidence="9">The sequence shown here is derived from an EMBL/GenBank/DDBJ whole genome shotgun (WGS) entry which is preliminary data.</text>
</comment>
<evidence type="ECO:0000313" key="10">
    <source>
        <dbReference type="Proteomes" id="UP000027361"/>
    </source>
</evidence>
<evidence type="ECO:0000256" key="1">
    <source>
        <dbReference type="ARBA" id="ARBA00004141"/>
    </source>
</evidence>
<dbReference type="OrthoDB" id="286734at2759"/>
<proteinExistence type="predicted"/>
<dbReference type="OMA" id="WHGTRPG"/>
<dbReference type="GO" id="GO:0016020">
    <property type="term" value="C:membrane"/>
    <property type="evidence" value="ECO:0007669"/>
    <property type="project" value="UniProtKB-SubCell"/>
</dbReference>
<feature type="transmembrane region" description="Helical" evidence="8">
    <location>
        <begin position="20"/>
        <end position="39"/>
    </location>
</feature>
<dbReference type="GO" id="GO:0046474">
    <property type="term" value="P:glycerophospholipid biosynthetic process"/>
    <property type="evidence" value="ECO:0007669"/>
    <property type="project" value="TreeGrafter"/>
</dbReference>
<name>A0A066V948_TILAU</name>
<keyword evidence="3 8" id="KW-0812">Transmembrane</keyword>
<evidence type="ECO:0000256" key="7">
    <source>
        <dbReference type="SAM" id="MobiDB-lite"/>
    </source>
</evidence>
<dbReference type="GO" id="GO:0030258">
    <property type="term" value="P:lipid modification"/>
    <property type="evidence" value="ECO:0007669"/>
    <property type="project" value="TreeGrafter"/>
</dbReference>
<dbReference type="InParanoid" id="A0A066V948"/>
<feature type="transmembrane region" description="Helical" evidence="8">
    <location>
        <begin position="469"/>
        <end position="490"/>
    </location>
</feature>
<keyword evidence="5 8" id="KW-0472">Membrane</keyword>
<dbReference type="Proteomes" id="UP000027361">
    <property type="component" value="Unassembled WGS sequence"/>
</dbReference>
<feature type="region of interest" description="Disordered" evidence="7">
    <location>
        <begin position="507"/>
        <end position="526"/>
    </location>
</feature>
<accession>A0A066V948</accession>
<dbReference type="PANTHER" id="PTHR13906">
    <property type="entry name" value="PORCUPINE"/>
    <property type="match status" value="1"/>
</dbReference>
<keyword evidence="6" id="KW-0012">Acyltransferase</keyword>
<comment type="subcellular location">
    <subcellularLocation>
        <location evidence="1">Membrane</location>
        <topology evidence="1">Multi-pass membrane protein</topology>
    </subcellularLocation>
</comment>
<dbReference type="GO" id="GO:0005783">
    <property type="term" value="C:endoplasmic reticulum"/>
    <property type="evidence" value="ECO:0007669"/>
    <property type="project" value="TreeGrafter"/>
</dbReference>
<dbReference type="HOGENOM" id="CLU_011340_5_1_1"/>
<dbReference type="InterPro" id="IPR004299">
    <property type="entry name" value="MBOAT_fam"/>
</dbReference>
<dbReference type="Pfam" id="PF03062">
    <property type="entry name" value="MBOAT"/>
    <property type="match status" value="1"/>
</dbReference>
<evidence type="ECO:0000256" key="4">
    <source>
        <dbReference type="ARBA" id="ARBA00022989"/>
    </source>
</evidence>
<dbReference type="FunCoup" id="A0A066V948">
    <property type="interactions" value="131"/>
</dbReference>
<keyword evidence="2" id="KW-0808">Transferase</keyword>
<dbReference type="GeneID" id="25263038"/>